<keyword evidence="1" id="KW-1133">Transmembrane helix</keyword>
<dbReference type="RefSeq" id="WP_144248822.1">
    <property type="nucleotide sequence ID" value="NZ_VLPK01000002.1"/>
</dbReference>
<evidence type="ECO:0000313" key="4">
    <source>
        <dbReference type="Proteomes" id="UP000318733"/>
    </source>
</evidence>
<feature type="domain" description="PASTA" evidence="2">
    <location>
        <begin position="109"/>
        <end position="179"/>
    </location>
</feature>
<reference evidence="3 4" key="1">
    <citation type="submission" date="2019-07" db="EMBL/GenBank/DDBJ databases">
        <authorList>
            <person name="Huq M.A."/>
        </authorList>
    </citation>
    <scope>NUCLEOTIDE SEQUENCE [LARGE SCALE GENOMIC DNA]</scope>
    <source>
        <strain evidence="3 4">MAH-19</strain>
    </source>
</reference>
<protein>
    <submittedName>
        <fullName evidence="3">PASTA domain-containing protein</fullName>
    </submittedName>
</protein>
<keyword evidence="1" id="KW-0812">Transmembrane</keyword>
<dbReference type="SMART" id="SM00740">
    <property type="entry name" value="PASTA"/>
    <property type="match status" value="3"/>
</dbReference>
<dbReference type="Pfam" id="PF03793">
    <property type="entry name" value="PASTA"/>
    <property type="match status" value="3"/>
</dbReference>
<evidence type="ECO:0000259" key="2">
    <source>
        <dbReference type="PROSITE" id="PS51178"/>
    </source>
</evidence>
<feature type="transmembrane region" description="Helical" evidence="1">
    <location>
        <begin position="17"/>
        <end position="38"/>
    </location>
</feature>
<feature type="domain" description="PASTA" evidence="2">
    <location>
        <begin position="41"/>
        <end position="107"/>
    </location>
</feature>
<feature type="domain" description="PASTA" evidence="2">
    <location>
        <begin position="182"/>
        <end position="253"/>
    </location>
</feature>
<gene>
    <name evidence="3" type="ORF">FO440_13665</name>
</gene>
<comment type="caution">
    <text evidence="3">The sequence shown here is derived from an EMBL/GenBank/DDBJ whole genome shotgun (WGS) entry which is preliminary data.</text>
</comment>
<dbReference type="Proteomes" id="UP000318733">
    <property type="component" value="Unassembled WGS sequence"/>
</dbReference>
<accession>A0A556MLH7</accession>
<proteinExistence type="predicted"/>
<organism evidence="3 4">
    <name type="scientific">Mucilaginibacter corticis</name>
    <dbReference type="NCBI Taxonomy" id="2597670"/>
    <lineage>
        <taxon>Bacteria</taxon>
        <taxon>Pseudomonadati</taxon>
        <taxon>Bacteroidota</taxon>
        <taxon>Sphingobacteriia</taxon>
        <taxon>Sphingobacteriales</taxon>
        <taxon>Sphingobacteriaceae</taxon>
        <taxon>Mucilaginibacter</taxon>
    </lineage>
</organism>
<dbReference type="PROSITE" id="PS51178">
    <property type="entry name" value="PASTA"/>
    <property type="match status" value="3"/>
</dbReference>
<keyword evidence="4" id="KW-1185">Reference proteome</keyword>
<dbReference type="AlphaFoldDB" id="A0A556MLH7"/>
<dbReference type="InterPro" id="IPR005543">
    <property type="entry name" value="PASTA_dom"/>
</dbReference>
<keyword evidence="1" id="KW-0472">Membrane</keyword>
<dbReference type="CDD" id="cd06577">
    <property type="entry name" value="PASTA_pknB"/>
    <property type="match status" value="2"/>
</dbReference>
<sequence length="256" mass="27358">MSKFGAYLKTTSFRNNILLAIGSVIAVVLIAFFSLSFYTNHGSGIPVPMLKGIPIEKAINILKDQGFNYQIDSVYVGDAPPGTVIEQDPDPETSVKENRVIYLTMVTLKAPPVDLPDIDQMPYIQAVATLQNNGLKVGDTTYRADIALNVVLETKLAGQTIKAGTKIPKGSKIDLVLGDGVGASEVEVPDLTNQDLDAVRFVLKTSNLSLGTITYEGAITDSSNVVVVSQSPMKTDSVTKVSIGTKINLVVTQGKK</sequence>
<dbReference type="EMBL" id="VLPK01000002">
    <property type="protein sequence ID" value="TSJ40784.1"/>
    <property type="molecule type" value="Genomic_DNA"/>
</dbReference>
<dbReference type="OrthoDB" id="9803895at2"/>
<dbReference type="Gene3D" id="3.30.10.20">
    <property type="match status" value="3"/>
</dbReference>
<evidence type="ECO:0000256" key="1">
    <source>
        <dbReference type="SAM" id="Phobius"/>
    </source>
</evidence>
<evidence type="ECO:0000313" key="3">
    <source>
        <dbReference type="EMBL" id="TSJ40784.1"/>
    </source>
</evidence>
<name>A0A556MLH7_9SPHI</name>